<evidence type="ECO:0000313" key="3">
    <source>
        <dbReference type="Proteomes" id="UP000009877"/>
    </source>
</evidence>
<evidence type="ECO:0000256" key="1">
    <source>
        <dbReference type="SAM" id="MobiDB-lite"/>
    </source>
</evidence>
<keyword evidence="3" id="KW-1185">Reference proteome</keyword>
<dbReference type="EMBL" id="ANHZ02000012">
    <property type="protein sequence ID" value="EME36534.1"/>
    <property type="molecule type" value="Genomic_DNA"/>
</dbReference>
<dbReference type="AlphaFoldDB" id="M2YD32"/>
<protein>
    <submittedName>
        <fullName evidence="2">Uncharacterized protein</fullName>
    </submittedName>
</protein>
<reference evidence="2 3" key="1">
    <citation type="journal article" date="2014" name="Genome Announc.">
        <title>Draft Genome Sequence of Kocuria palustris PEL.</title>
        <authorList>
            <person name="Sharma G."/>
            <person name="Khatri I."/>
            <person name="Subramanian S."/>
        </authorList>
    </citation>
    <scope>NUCLEOTIDE SEQUENCE [LARGE SCALE GENOMIC DNA]</scope>
    <source>
        <strain evidence="2 3">PEL</strain>
    </source>
</reference>
<name>M2YD32_9MICC</name>
<sequence length="85" mass="9353">MCHDEVMDGYQTPKLDGNRVVLKVRVAPAIHRAAIERAEELDRASSARVSAADYVAHLIARDTGLPSPLDQPDPNQEHLPLDRTA</sequence>
<dbReference type="Proteomes" id="UP000009877">
    <property type="component" value="Unassembled WGS sequence"/>
</dbReference>
<feature type="region of interest" description="Disordered" evidence="1">
    <location>
        <begin position="63"/>
        <end position="85"/>
    </location>
</feature>
<comment type="caution">
    <text evidence="2">The sequence shown here is derived from an EMBL/GenBank/DDBJ whole genome shotgun (WGS) entry which is preliminary data.</text>
</comment>
<feature type="compositionally biased region" description="Basic and acidic residues" evidence="1">
    <location>
        <begin position="75"/>
        <end position="85"/>
    </location>
</feature>
<accession>M2YD32</accession>
<gene>
    <name evidence="2" type="ORF">C884_00328</name>
</gene>
<organism evidence="2 3">
    <name type="scientific">Kocuria palustris PEL</name>
    <dbReference type="NCBI Taxonomy" id="1236550"/>
    <lineage>
        <taxon>Bacteria</taxon>
        <taxon>Bacillati</taxon>
        <taxon>Actinomycetota</taxon>
        <taxon>Actinomycetes</taxon>
        <taxon>Micrococcales</taxon>
        <taxon>Micrococcaceae</taxon>
        <taxon>Kocuria</taxon>
    </lineage>
</organism>
<proteinExistence type="predicted"/>
<evidence type="ECO:0000313" key="2">
    <source>
        <dbReference type="EMBL" id="EME36534.1"/>
    </source>
</evidence>